<dbReference type="PANTHER" id="PTHR42951:SF17">
    <property type="entry name" value="METALLO-BETA-LACTAMASE DOMAIN-CONTAINING PROTEIN"/>
    <property type="match status" value="1"/>
</dbReference>
<name>A0ABU9BUX5_9BURK</name>
<gene>
    <name evidence="2" type="ORF">AACH06_23370</name>
</gene>
<dbReference type="InterPro" id="IPR001279">
    <property type="entry name" value="Metallo-B-lactamas"/>
</dbReference>
<evidence type="ECO:0000313" key="2">
    <source>
        <dbReference type="EMBL" id="MEK8033774.1"/>
    </source>
</evidence>
<dbReference type="Pfam" id="PF00753">
    <property type="entry name" value="Lactamase_B"/>
    <property type="match status" value="1"/>
</dbReference>
<evidence type="ECO:0000259" key="1">
    <source>
        <dbReference type="SMART" id="SM00849"/>
    </source>
</evidence>
<protein>
    <submittedName>
        <fullName evidence="2">MBL fold metallo-hydrolase</fullName>
    </submittedName>
</protein>
<dbReference type="Proteomes" id="UP001371218">
    <property type="component" value="Unassembled WGS sequence"/>
</dbReference>
<dbReference type="PANTHER" id="PTHR42951">
    <property type="entry name" value="METALLO-BETA-LACTAMASE DOMAIN-CONTAINING"/>
    <property type="match status" value="1"/>
</dbReference>
<dbReference type="EMBL" id="JBBUTG010000021">
    <property type="protein sequence ID" value="MEK8033774.1"/>
    <property type="molecule type" value="Genomic_DNA"/>
</dbReference>
<accession>A0ABU9BUX5</accession>
<sequence length="262" mass="28267">MAFGSARSTRRARGVTALVVPHGAVRIRRIPILPMGMVNAHLVVSRAGAILVDAGLPDTEASVHRALQREGLGWGDLRLIVVTHAHIDHAGNAARLRQLSRAPVCAHRGDLDHYLQRRPMSFCPTGLFGRLFLRSGLIQRPYDALEPDILLHAEEVLDLARFGIDGQVRPTPGHTAGSLSVCLDDGHALVGDLVASGILLGGIAWTSRAKSPPFEDEPALVARTLGRLADEGARRFYLGHGGPITADEVLRHTQRLLRQHGG</sequence>
<comment type="caution">
    <text evidence="2">The sequence shown here is derived from an EMBL/GenBank/DDBJ whole genome shotgun (WGS) entry which is preliminary data.</text>
</comment>
<reference evidence="2 3" key="1">
    <citation type="submission" date="2024-04" db="EMBL/GenBank/DDBJ databases">
        <title>Novel species of the genus Ideonella isolated from streams.</title>
        <authorList>
            <person name="Lu H."/>
        </authorList>
    </citation>
    <scope>NUCLEOTIDE SEQUENCE [LARGE SCALE GENOMIC DNA]</scope>
    <source>
        <strain evidence="2 3">DXS29W</strain>
    </source>
</reference>
<dbReference type="SUPFAM" id="SSF56281">
    <property type="entry name" value="Metallo-hydrolase/oxidoreductase"/>
    <property type="match status" value="1"/>
</dbReference>
<dbReference type="SMART" id="SM00849">
    <property type="entry name" value="Lactamase_B"/>
    <property type="match status" value="1"/>
</dbReference>
<dbReference type="InterPro" id="IPR036866">
    <property type="entry name" value="RibonucZ/Hydroxyglut_hydro"/>
</dbReference>
<proteinExistence type="predicted"/>
<feature type="domain" description="Metallo-beta-lactamase" evidence="1">
    <location>
        <begin position="37"/>
        <end position="240"/>
    </location>
</feature>
<dbReference type="InterPro" id="IPR050855">
    <property type="entry name" value="NDM-1-like"/>
</dbReference>
<keyword evidence="3" id="KW-1185">Reference proteome</keyword>
<evidence type="ECO:0000313" key="3">
    <source>
        <dbReference type="Proteomes" id="UP001371218"/>
    </source>
</evidence>
<dbReference type="RefSeq" id="WP_341428198.1">
    <property type="nucleotide sequence ID" value="NZ_JBBUTG010000021.1"/>
</dbReference>
<organism evidence="2 3">
    <name type="scientific">Ideonella lacteola</name>
    <dbReference type="NCBI Taxonomy" id="2984193"/>
    <lineage>
        <taxon>Bacteria</taxon>
        <taxon>Pseudomonadati</taxon>
        <taxon>Pseudomonadota</taxon>
        <taxon>Betaproteobacteria</taxon>
        <taxon>Burkholderiales</taxon>
        <taxon>Sphaerotilaceae</taxon>
        <taxon>Ideonella</taxon>
    </lineage>
</organism>
<dbReference type="Gene3D" id="3.60.15.10">
    <property type="entry name" value="Ribonuclease Z/Hydroxyacylglutathione hydrolase-like"/>
    <property type="match status" value="1"/>
</dbReference>